<evidence type="ECO:0000313" key="4">
    <source>
        <dbReference type="EMBL" id="MFD2627544.1"/>
    </source>
</evidence>
<evidence type="ECO:0000313" key="5">
    <source>
        <dbReference type="Proteomes" id="UP001597451"/>
    </source>
</evidence>
<dbReference type="Pfam" id="PF22725">
    <property type="entry name" value="GFO_IDH_MocA_C3"/>
    <property type="match status" value="1"/>
</dbReference>
<name>A0ABW5PW66_9BACI</name>
<dbReference type="SUPFAM" id="SSF55347">
    <property type="entry name" value="Glyceraldehyde-3-phosphate dehydrogenase-like, C-terminal domain"/>
    <property type="match status" value="1"/>
</dbReference>
<organism evidence="4 5">
    <name type="scientific">Oceanobacillus kapialis</name>
    <dbReference type="NCBI Taxonomy" id="481353"/>
    <lineage>
        <taxon>Bacteria</taxon>
        <taxon>Bacillati</taxon>
        <taxon>Bacillota</taxon>
        <taxon>Bacilli</taxon>
        <taxon>Bacillales</taxon>
        <taxon>Bacillaceae</taxon>
        <taxon>Oceanobacillus</taxon>
    </lineage>
</organism>
<feature type="domain" description="GFO/IDH/MocA-like oxidoreductase" evidence="3">
    <location>
        <begin position="134"/>
        <end position="258"/>
    </location>
</feature>
<dbReference type="InterPro" id="IPR055170">
    <property type="entry name" value="GFO_IDH_MocA-like_dom"/>
</dbReference>
<evidence type="ECO:0000256" key="1">
    <source>
        <dbReference type="ARBA" id="ARBA00023002"/>
    </source>
</evidence>
<protein>
    <submittedName>
        <fullName evidence="4">Gfo/Idh/MocA family protein</fullName>
    </submittedName>
</protein>
<dbReference type="PANTHER" id="PTHR43818">
    <property type="entry name" value="BCDNA.GH03377"/>
    <property type="match status" value="1"/>
</dbReference>
<accession>A0ABW5PW66</accession>
<sequence>MKLDQVKWGIIGCGAVTEVKSGPAFQKVENSELVAVMRRNGALAEDYAKRHHVQKWYDDADALLNDPEVNAVYIATPPGSHKEYALKAAAAGKAVYVEKPMAVNFTECEEMIAACKTAGVPLYVAYYRRAQTRFLKVKELLDNNAIGDVRFVNTSQYRKVSDEVKSGKELPWRLQPALSGGGLFFDLASHTLDMLDFLLGPIKDVQGIASNQAGYYKAEDIVTGTYQFHSGVHGVGSWCFSAFENVDVNEIIGSEGKITFSTFGDDPIVLTTAQGQQEWSFKRPEHVQQPLITTIVEELTGKGGTSPSTGANGARTNWVLDALAKQ</sequence>
<dbReference type="SUPFAM" id="SSF51735">
    <property type="entry name" value="NAD(P)-binding Rossmann-fold domains"/>
    <property type="match status" value="1"/>
</dbReference>
<dbReference type="InterPro" id="IPR036291">
    <property type="entry name" value="NAD(P)-bd_dom_sf"/>
</dbReference>
<keyword evidence="1" id="KW-0560">Oxidoreductase</keyword>
<dbReference type="PANTHER" id="PTHR43818:SF11">
    <property type="entry name" value="BCDNA.GH03377"/>
    <property type="match status" value="1"/>
</dbReference>
<evidence type="ECO:0000259" key="2">
    <source>
        <dbReference type="Pfam" id="PF01408"/>
    </source>
</evidence>
<dbReference type="Pfam" id="PF01408">
    <property type="entry name" value="GFO_IDH_MocA"/>
    <property type="match status" value="1"/>
</dbReference>
<proteinExistence type="predicted"/>
<comment type="caution">
    <text evidence="4">The sequence shown here is derived from an EMBL/GenBank/DDBJ whole genome shotgun (WGS) entry which is preliminary data.</text>
</comment>
<feature type="domain" description="Gfo/Idh/MocA-like oxidoreductase N-terminal" evidence="2">
    <location>
        <begin position="7"/>
        <end position="126"/>
    </location>
</feature>
<dbReference type="Proteomes" id="UP001597451">
    <property type="component" value="Unassembled WGS sequence"/>
</dbReference>
<evidence type="ECO:0000259" key="3">
    <source>
        <dbReference type="Pfam" id="PF22725"/>
    </source>
</evidence>
<reference evidence="5" key="1">
    <citation type="journal article" date="2019" name="Int. J. Syst. Evol. Microbiol.">
        <title>The Global Catalogue of Microorganisms (GCM) 10K type strain sequencing project: providing services to taxonomists for standard genome sequencing and annotation.</title>
        <authorList>
            <consortium name="The Broad Institute Genomics Platform"/>
            <consortium name="The Broad Institute Genome Sequencing Center for Infectious Disease"/>
            <person name="Wu L."/>
            <person name="Ma J."/>
        </authorList>
    </citation>
    <scope>NUCLEOTIDE SEQUENCE [LARGE SCALE GENOMIC DNA]</scope>
    <source>
        <strain evidence="5">TISTR 1858</strain>
    </source>
</reference>
<gene>
    <name evidence="4" type="ORF">ACFSUN_01910</name>
</gene>
<dbReference type="Gene3D" id="3.40.50.720">
    <property type="entry name" value="NAD(P)-binding Rossmann-like Domain"/>
    <property type="match status" value="1"/>
</dbReference>
<dbReference type="InterPro" id="IPR000683">
    <property type="entry name" value="Gfo/Idh/MocA-like_OxRdtase_N"/>
</dbReference>
<dbReference type="EMBL" id="JBHUMX010000003">
    <property type="protein sequence ID" value="MFD2627544.1"/>
    <property type="molecule type" value="Genomic_DNA"/>
</dbReference>
<dbReference type="RefSeq" id="WP_379560189.1">
    <property type="nucleotide sequence ID" value="NZ_JBHUMX010000003.1"/>
</dbReference>
<dbReference type="InterPro" id="IPR050463">
    <property type="entry name" value="Gfo/Idh/MocA_oxidrdct_glycsds"/>
</dbReference>
<keyword evidence="5" id="KW-1185">Reference proteome</keyword>
<dbReference type="Gene3D" id="3.30.360.10">
    <property type="entry name" value="Dihydrodipicolinate Reductase, domain 2"/>
    <property type="match status" value="1"/>
</dbReference>